<dbReference type="Proteomes" id="UP000002009">
    <property type="component" value="Chromosome 10"/>
</dbReference>
<evidence type="ECO:0000256" key="1">
    <source>
        <dbReference type="ARBA" id="ARBA00002187"/>
    </source>
</evidence>
<dbReference type="PANTHER" id="PTHR14145:SF1">
    <property type="entry name" value="26S PROTEASOME NON-ATPASE REGULATORY SUBUNIT 6"/>
    <property type="match status" value="1"/>
</dbReference>
<keyword evidence="8" id="KW-1185">Reference proteome</keyword>
<organism evidence="7 8">
    <name type="scientific">Micromonas commoda (strain RCC299 / NOUM17 / CCMP2709)</name>
    <name type="common">Picoplanktonic green alga</name>
    <dbReference type="NCBI Taxonomy" id="296587"/>
    <lineage>
        <taxon>Eukaryota</taxon>
        <taxon>Viridiplantae</taxon>
        <taxon>Chlorophyta</taxon>
        <taxon>Mamiellophyceae</taxon>
        <taxon>Mamiellales</taxon>
        <taxon>Mamiellaceae</taxon>
        <taxon>Micromonas</taxon>
    </lineage>
</organism>
<dbReference type="FunFam" id="1.25.40.570:FF:000005">
    <property type="entry name" value="26S proteasome regulatory subunit N7"/>
    <property type="match status" value="1"/>
</dbReference>
<dbReference type="STRING" id="296587.C1FHA8"/>
<evidence type="ECO:0000256" key="2">
    <source>
        <dbReference type="ARBA" id="ARBA00005717"/>
    </source>
</evidence>
<proteinExistence type="inferred from homology"/>
<feature type="domain" description="PCI" evidence="6">
    <location>
        <begin position="146"/>
        <end position="316"/>
    </location>
</feature>
<dbReference type="FunCoup" id="C1FHA8">
    <property type="interactions" value="2128"/>
</dbReference>
<keyword evidence="3" id="KW-0647">Proteasome</keyword>
<dbReference type="Pfam" id="PF10602">
    <property type="entry name" value="RPN7"/>
    <property type="match status" value="1"/>
</dbReference>
<dbReference type="AlphaFoldDB" id="C1FHA8"/>
<accession>C1FHA8</accession>
<dbReference type="PROSITE" id="PS50250">
    <property type="entry name" value="PCI"/>
    <property type="match status" value="1"/>
</dbReference>
<dbReference type="InParanoid" id="C1FHA8"/>
<dbReference type="RefSeq" id="XP_002508810.1">
    <property type="nucleotide sequence ID" value="XM_002508764.1"/>
</dbReference>
<feature type="coiled-coil region" evidence="5">
    <location>
        <begin position="25"/>
        <end position="52"/>
    </location>
</feature>
<keyword evidence="5" id="KW-0175">Coiled coil</keyword>
<dbReference type="GO" id="GO:0043161">
    <property type="term" value="P:proteasome-mediated ubiquitin-dependent protein catabolic process"/>
    <property type="evidence" value="ECO:0007669"/>
    <property type="project" value="TreeGrafter"/>
</dbReference>
<protein>
    <recommendedName>
        <fullName evidence="4">26S proteasome regulatory subunit RPN7</fullName>
    </recommendedName>
</protein>
<dbReference type="KEGG" id="mis:MICPUN_109050"/>
<comment type="similarity">
    <text evidence="2">Belongs to the proteasome subunit S10 family.</text>
</comment>
<dbReference type="InterPro" id="IPR019585">
    <property type="entry name" value="Rpn7/CSN1"/>
</dbReference>
<dbReference type="InterPro" id="IPR036390">
    <property type="entry name" value="WH_DNA-bd_sf"/>
</dbReference>
<dbReference type="Pfam" id="PF01399">
    <property type="entry name" value="PCI"/>
    <property type="match status" value="1"/>
</dbReference>
<name>C1FHA8_MICCC</name>
<gene>
    <name evidence="7" type="ORF">MICPUN_109050</name>
</gene>
<dbReference type="GeneID" id="8247087"/>
<dbReference type="InterPro" id="IPR045135">
    <property type="entry name" value="Rpn7_N"/>
</dbReference>
<reference evidence="7 8" key="1">
    <citation type="journal article" date="2009" name="Science">
        <title>Green evolution and dynamic adaptations revealed by genomes of the marine picoeukaryotes Micromonas.</title>
        <authorList>
            <person name="Worden A.Z."/>
            <person name="Lee J.H."/>
            <person name="Mock T."/>
            <person name="Rouze P."/>
            <person name="Simmons M.P."/>
            <person name="Aerts A.L."/>
            <person name="Allen A.E."/>
            <person name="Cuvelier M.L."/>
            <person name="Derelle E."/>
            <person name="Everett M.V."/>
            <person name="Foulon E."/>
            <person name="Grimwood J."/>
            <person name="Gundlach H."/>
            <person name="Henrissat B."/>
            <person name="Napoli C."/>
            <person name="McDonald S.M."/>
            <person name="Parker M.S."/>
            <person name="Rombauts S."/>
            <person name="Salamov A."/>
            <person name="Von Dassow P."/>
            <person name="Badger J.H."/>
            <person name="Coutinho P.M."/>
            <person name="Demir E."/>
            <person name="Dubchak I."/>
            <person name="Gentemann C."/>
            <person name="Eikrem W."/>
            <person name="Gready J.E."/>
            <person name="John U."/>
            <person name="Lanier W."/>
            <person name="Lindquist E.A."/>
            <person name="Lucas S."/>
            <person name="Mayer K.F."/>
            <person name="Moreau H."/>
            <person name="Not F."/>
            <person name="Otillar R."/>
            <person name="Panaud O."/>
            <person name="Pangilinan J."/>
            <person name="Paulsen I."/>
            <person name="Piegu B."/>
            <person name="Poliakov A."/>
            <person name="Robbens S."/>
            <person name="Schmutz J."/>
            <person name="Toulza E."/>
            <person name="Wyss T."/>
            <person name="Zelensky A."/>
            <person name="Zhou K."/>
            <person name="Armbrust E.V."/>
            <person name="Bhattacharya D."/>
            <person name="Goodenough U.W."/>
            <person name="Van de Peer Y."/>
            <person name="Grigoriev I.V."/>
        </authorList>
    </citation>
    <scope>NUCLEOTIDE SEQUENCE [LARGE SCALE GENOMIC DNA]</scope>
    <source>
        <strain evidence="8">RCC299 / NOUM17</strain>
    </source>
</reference>
<dbReference type="InterPro" id="IPR049549">
    <property type="entry name" value="RPN7_PSMD6_C"/>
</dbReference>
<sequence length="344" mass="38913">MATLYPPYCEKFGWMMDEKAAEDMRARNEARVAELDAKIKDAEDNLGDSEVRDAMLAKAEFFAEVGDRESALAAFDACEKKTVAIGQKMEMVFSVMRLCIFHDDWVALEKQIAKLKDLLEQPGGADWERKNRLKVYEGVYKMARRDFAGATSLFLESLSTFTTYELMTYDEFVFYAVACAVVSLKRTELKAKVIDSPEVLAVIDNIAGGSVRDMVNSLHACKYREFMLAFPNAADAVNKSTWLHAHHRYFLREARVAAYAQYLASYKSVTVASMASSFCVSEEFIDAELSNFIVEGRLNVRIDKVNGVLVTNRPDAKNALYQSYIKEGDHLLNRIQKLSRVIDL</sequence>
<dbReference type="EMBL" id="CP001576">
    <property type="protein sequence ID" value="ACO70068.1"/>
    <property type="molecule type" value="Genomic_DNA"/>
</dbReference>
<dbReference type="SMART" id="SM00088">
    <property type="entry name" value="PINT"/>
    <property type="match status" value="1"/>
</dbReference>
<dbReference type="PANTHER" id="PTHR14145">
    <property type="entry name" value="26S PROTESOME SUBUNIT 6"/>
    <property type="match status" value="1"/>
</dbReference>
<evidence type="ECO:0000259" key="6">
    <source>
        <dbReference type="PROSITE" id="PS50250"/>
    </source>
</evidence>
<dbReference type="Pfam" id="PF21154">
    <property type="entry name" value="RPN7_PSMD6_C"/>
    <property type="match status" value="1"/>
</dbReference>
<dbReference type="GO" id="GO:0000502">
    <property type="term" value="C:proteasome complex"/>
    <property type="evidence" value="ECO:0007669"/>
    <property type="project" value="UniProtKB-KW"/>
</dbReference>
<evidence type="ECO:0000313" key="7">
    <source>
        <dbReference type="EMBL" id="ACO70068.1"/>
    </source>
</evidence>
<dbReference type="OrthoDB" id="1452at2759"/>
<dbReference type="Gene3D" id="1.25.40.570">
    <property type="match status" value="1"/>
</dbReference>
<evidence type="ECO:0000256" key="3">
    <source>
        <dbReference type="ARBA" id="ARBA00022942"/>
    </source>
</evidence>
<comment type="function">
    <text evidence="1">Acts as a regulatory subunit of the 26S proteasome which is involved in the ATP-dependent degradation of ubiquitinated proteins.</text>
</comment>
<evidence type="ECO:0000256" key="5">
    <source>
        <dbReference type="SAM" id="Coils"/>
    </source>
</evidence>
<dbReference type="eggNOG" id="KOG0687">
    <property type="taxonomic scope" value="Eukaryota"/>
</dbReference>
<dbReference type="SUPFAM" id="SSF46785">
    <property type="entry name" value="Winged helix' DNA-binding domain"/>
    <property type="match status" value="1"/>
</dbReference>
<evidence type="ECO:0000256" key="4">
    <source>
        <dbReference type="ARBA" id="ARBA00075096"/>
    </source>
</evidence>
<evidence type="ECO:0000313" key="8">
    <source>
        <dbReference type="Proteomes" id="UP000002009"/>
    </source>
</evidence>
<dbReference type="InterPro" id="IPR000717">
    <property type="entry name" value="PCI_dom"/>
</dbReference>
<dbReference type="OMA" id="RLHCKVD"/>